<feature type="transmembrane region" description="Helical" evidence="1">
    <location>
        <begin position="92"/>
        <end position="110"/>
    </location>
</feature>
<keyword evidence="1" id="KW-0812">Transmembrane</keyword>
<feature type="transmembrane region" description="Helical" evidence="1">
    <location>
        <begin position="268"/>
        <end position="288"/>
    </location>
</feature>
<dbReference type="PANTHER" id="PTHR30282:SF0">
    <property type="entry name" value="P-AMINOBENZOYL-GLUTAMATE TRANSPORT PROTEIN"/>
    <property type="match status" value="1"/>
</dbReference>
<feature type="transmembrane region" description="Helical" evidence="1">
    <location>
        <begin position="130"/>
        <end position="153"/>
    </location>
</feature>
<dbReference type="Pfam" id="PF03806">
    <property type="entry name" value="ABG_transport"/>
    <property type="match status" value="1"/>
</dbReference>
<dbReference type="GO" id="GO:0015558">
    <property type="term" value="F:secondary active p-aminobenzoyl-glutamate transmembrane transporter activity"/>
    <property type="evidence" value="ECO:0007669"/>
    <property type="project" value="InterPro"/>
</dbReference>
<protein>
    <submittedName>
        <fullName evidence="2">AbgT transporter</fullName>
    </submittedName>
</protein>
<organism evidence="2 3">
    <name type="scientific">Rhodococcus opacus M213</name>
    <dbReference type="NCBI Taxonomy" id="1129896"/>
    <lineage>
        <taxon>Bacteria</taxon>
        <taxon>Bacillati</taxon>
        <taxon>Actinomycetota</taxon>
        <taxon>Actinomycetes</taxon>
        <taxon>Mycobacteriales</taxon>
        <taxon>Nocardiaceae</taxon>
        <taxon>Rhodococcus</taxon>
    </lineage>
</organism>
<dbReference type="Proteomes" id="UP000005951">
    <property type="component" value="Unassembled WGS sequence"/>
</dbReference>
<accession>K8XIM2</accession>
<feature type="transmembrane region" description="Helical" evidence="1">
    <location>
        <begin position="420"/>
        <end position="442"/>
    </location>
</feature>
<feature type="transmembrane region" description="Helical" evidence="1">
    <location>
        <begin position="165"/>
        <end position="186"/>
    </location>
</feature>
<keyword evidence="1" id="KW-1133">Transmembrane helix</keyword>
<keyword evidence="1" id="KW-0472">Membrane</keyword>
<sequence>MSVHEATSVTTSRGQRFLDKIERAGNMLPHPFWLFWILAGVLAVVSFALHVAGVTVTKPDGDTVPIQNLLSPEGFRYAITESIDNFMSFPPLGTALVALMGLALADRAGLLTTAVRGALTRVSPKMVTPVLAFTASVAHVAGDAGYIILIPLGGIIFRAVGRSPIVGTVVALVALSGGSAASPIMIPNDVILSGITTKAAHIVDPGYTMTPVGNIYFTIVSSLVLTAVITLVVDKWLSKRIERIEDIHELTDEERASMTLSPIEHRGLRNAGITALVYLLLLGASMAWPTSPMRGEHGGFVDSTLISGIAVFLALFFVATGTAYGVTVNKITNSASIPDLIADGLKDITPILVLFFAVSQFLGYFSWTNIGVLIATNGAENLRDLNAPTVVIFGGILIVISAMNLVITSGSAQWSLVGPIFVPMLMLLHVDPVTTTALYRIADSCTNVLTPVSPYFAMSVAIIARYRKSAGIGTLFSMTLPLAVAMFIAWVALFALWYLLGLPLGPGAPIR</sequence>
<feature type="transmembrane region" description="Helical" evidence="1">
    <location>
        <begin position="387"/>
        <end position="408"/>
    </location>
</feature>
<feature type="transmembrane region" description="Helical" evidence="1">
    <location>
        <begin position="308"/>
        <end position="327"/>
    </location>
</feature>
<feature type="transmembrane region" description="Helical" evidence="1">
    <location>
        <begin position="348"/>
        <end position="367"/>
    </location>
</feature>
<evidence type="ECO:0000256" key="1">
    <source>
        <dbReference type="SAM" id="Phobius"/>
    </source>
</evidence>
<gene>
    <name evidence="2" type="ORF">WSS_A17221</name>
</gene>
<dbReference type="AlphaFoldDB" id="K8XIM2"/>
<name>K8XIM2_RHOOP</name>
<dbReference type="GO" id="GO:1902604">
    <property type="term" value="P:p-aminobenzoyl-glutamate transmembrane transport"/>
    <property type="evidence" value="ECO:0007669"/>
    <property type="project" value="InterPro"/>
</dbReference>
<feature type="transmembrane region" description="Helical" evidence="1">
    <location>
        <begin position="33"/>
        <end position="52"/>
    </location>
</feature>
<proteinExistence type="predicted"/>
<reference evidence="2 3" key="1">
    <citation type="journal article" date="2013" name="Genome Announc.">
        <title>Draft Genome Sequence of Rhodococcus opacus Strain M213 Shows a Diverse Catabolic Potential.</title>
        <authorList>
            <person name="Pathak A."/>
            <person name="Green S.J."/>
            <person name="Ogram A."/>
            <person name="Chauhan A."/>
        </authorList>
    </citation>
    <scope>NUCLEOTIDE SEQUENCE [LARGE SCALE GENOMIC DNA]</scope>
    <source>
        <strain evidence="2 3">M213</strain>
    </source>
</reference>
<evidence type="ECO:0000313" key="3">
    <source>
        <dbReference type="Proteomes" id="UP000005951"/>
    </source>
</evidence>
<dbReference type="PANTHER" id="PTHR30282">
    <property type="entry name" value="P-AMINOBENZOYL GLUTAMATE TRANSPORTER"/>
    <property type="match status" value="1"/>
</dbReference>
<feature type="transmembrane region" description="Helical" evidence="1">
    <location>
        <begin position="215"/>
        <end position="233"/>
    </location>
</feature>
<dbReference type="RefSeq" id="WP_005257966.1">
    <property type="nucleotide sequence ID" value="NZ_AJYC02000057.1"/>
</dbReference>
<evidence type="ECO:0000313" key="2">
    <source>
        <dbReference type="EMBL" id="EKT81443.1"/>
    </source>
</evidence>
<feature type="transmembrane region" description="Helical" evidence="1">
    <location>
        <begin position="478"/>
        <end position="500"/>
    </location>
</feature>
<comment type="caution">
    <text evidence="2">The sequence shown here is derived from an EMBL/GenBank/DDBJ whole genome shotgun (WGS) entry which is preliminary data.</text>
</comment>
<feature type="transmembrane region" description="Helical" evidence="1">
    <location>
        <begin position="448"/>
        <end position="466"/>
    </location>
</feature>
<dbReference type="EMBL" id="AJYC02000057">
    <property type="protein sequence ID" value="EKT81443.1"/>
    <property type="molecule type" value="Genomic_DNA"/>
</dbReference>
<dbReference type="InterPro" id="IPR004697">
    <property type="entry name" value="AbgT"/>
</dbReference>